<dbReference type="Proteomes" id="UP000460298">
    <property type="component" value="Unassembled WGS sequence"/>
</dbReference>
<name>A0A833LWY7_9LEPT</name>
<dbReference type="Pfam" id="PF01522">
    <property type="entry name" value="Polysacc_deac_1"/>
    <property type="match status" value="1"/>
</dbReference>
<evidence type="ECO:0000256" key="1">
    <source>
        <dbReference type="ARBA" id="ARBA00006739"/>
    </source>
</evidence>
<dbReference type="Gene3D" id="3.10.50.10">
    <property type="match status" value="1"/>
</dbReference>
<feature type="transmembrane region" description="Helical" evidence="4">
    <location>
        <begin position="737"/>
        <end position="766"/>
    </location>
</feature>
<dbReference type="Pfam" id="PF00535">
    <property type="entry name" value="Glycos_transf_2"/>
    <property type="match status" value="1"/>
</dbReference>
<dbReference type="Gene3D" id="3.20.20.80">
    <property type="entry name" value="Glycosidases"/>
    <property type="match status" value="1"/>
</dbReference>
<dbReference type="InterPro" id="IPR017853">
    <property type="entry name" value="GH"/>
</dbReference>
<keyword evidence="2" id="KW-0328">Glycosyltransferase</keyword>
<dbReference type="GO" id="GO:0016757">
    <property type="term" value="F:glycosyltransferase activity"/>
    <property type="evidence" value="ECO:0007669"/>
    <property type="project" value="UniProtKB-KW"/>
</dbReference>
<dbReference type="AlphaFoldDB" id="A0A833LWY7"/>
<dbReference type="Gene3D" id="3.90.550.10">
    <property type="entry name" value="Spore Coat Polysaccharide Biosynthesis Protein SpsA, Chain A"/>
    <property type="match status" value="1"/>
</dbReference>
<keyword evidence="4" id="KW-0472">Membrane</keyword>
<evidence type="ECO:0000313" key="7">
    <source>
        <dbReference type="EMBL" id="KAB2931792.1"/>
    </source>
</evidence>
<dbReference type="Pfam" id="PF00704">
    <property type="entry name" value="Glyco_hydro_18"/>
    <property type="match status" value="1"/>
</dbReference>
<dbReference type="InterPro" id="IPR001223">
    <property type="entry name" value="Glyco_hydro18_cat"/>
</dbReference>
<dbReference type="SUPFAM" id="SSF51445">
    <property type="entry name" value="(Trans)glycosidases"/>
    <property type="match status" value="1"/>
</dbReference>
<dbReference type="PANTHER" id="PTHR43630:SF1">
    <property type="entry name" value="POLY-BETA-1,6-N-ACETYL-D-GLUCOSAMINE SYNTHASE"/>
    <property type="match status" value="1"/>
</dbReference>
<evidence type="ECO:0000256" key="3">
    <source>
        <dbReference type="ARBA" id="ARBA00022679"/>
    </source>
</evidence>
<accession>A0A833LWY7</accession>
<dbReference type="PROSITE" id="PS51677">
    <property type="entry name" value="NODB"/>
    <property type="match status" value="1"/>
</dbReference>
<dbReference type="SUPFAM" id="SSF53448">
    <property type="entry name" value="Nucleotide-diphospho-sugar transferases"/>
    <property type="match status" value="1"/>
</dbReference>
<comment type="similarity">
    <text evidence="1">Belongs to the glycosyltransferase 2 family.</text>
</comment>
<reference evidence="7 8" key="1">
    <citation type="submission" date="2019-10" db="EMBL/GenBank/DDBJ databases">
        <title>Extracellular Electron Transfer in a Candidatus Methanoperedens spp. Enrichment Culture.</title>
        <authorList>
            <person name="Berger S."/>
            <person name="Rangel Shaw D."/>
            <person name="Berben T."/>
            <person name="In 'T Zandt M."/>
            <person name="Frank J."/>
            <person name="Reimann J."/>
            <person name="Jetten M.S.M."/>
            <person name="Welte C.U."/>
        </authorList>
    </citation>
    <scope>NUCLEOTIDE SEQUENCE [LARGE SCALE GENOMIC DNA]</scope>
    <source>
        <strain evidence="7">SB12</strain>
    </source>
</reference>
<dbReference type="InterPro" id="IPR011330">
    <property type="entry name" value="Glyco_hydro/deAcase_b/a-brl"/>
</dbReference>
<dbReference type="InterPro" id="IPR029070">
    <property type="entry name" value="Chitinase_insertion_sf"/>
</dbReference>
<feature type="transmembrane region" description="Helical" evidence="4">
    <location>
        <begin position="29"/>
        <end position="54"/>
    </location>
</feature>
<dbReference type="PROSITE" id="PS51910">
    <property type="entry name" value="GH18_2"/>
    <property type="match status" value="1"/>
</dbReference>
<feature type="domain" description="NodB homology" evidence="5">
    <location>
        <begin position="497"/>
        <end position="697"/>
    </location>
</feature>
<dbReference type="Gene3D" id="3.20.20.370">
    <property type="entry name" value="Glycoside hydrolase/deacetylase"/>
    <property type="match status" value="1"/>
</dbReference>
<dbReference type="InterPro" id="IPR001173">
    <property type="entry name" value="Glyco_trans_2-like"/>
</dbReference>
<evidence type="ECO:0000256" key="2">
    <source>
        <dbReference type="ARBA" id="ARBA00022676"/>
    </source>
</evidence>
<dbReference type="CDD" id="cd06423">
    <property type="entry name" value="CESA_like"/>
    <property type="match status" value="1"/>
</dbReference>
<feature type="domain" description="GH18" evidence="6">
    <location>
        <begin position="111"/>
        <end position="431"/>
    </location>
</feature>
<gene>
    <name evidence="7" type="ORF">F9K24_12740</name>
</gene>
<protein>
    <submittedName>
        <fullName evidence="7">Glycosyltransferase</fullName>
    </submittedName>
</protein>
<keyword evidence="4" id="KW-0812">Transmembrane</keyword>
<evidence type="ECO:0000259" key="5">
    <source>
        <dbReference type="PROSITE" id="PS51677"/>
    </source>
</evidence>
<organism evidence="7 8">
    <name type="scientific">Leptonema illini</name>
    <dbReference type="NCBI Taxonomy" id="183"/>
    <lineage>
        <taxon>Bacteria</taxon>
        <taxon>Pseudomonadati</taxon>
        <taxon>Spirochaetota</taxon>
        <taxon>Spirochaetia</taxon>
        <taxon>Leptospirales</taxon>
        <taxon>Leptospiraceae</taxon>
        <taxon>Leptonema</taxon>
    </lineage>
</organism>
<dbReference type="EMBL" id="WBUI01000012">
    <property type="protein sequence ID" value="KAB2931792.1"/>
    <property type="molecule type" value="Genomic_DNA"/>
</dbReference>
<dbReference type="InterPro" id="IPR011583">
    <property type="entry name" value="Chitinase_II/V-like_cat"/>
</dbReference>
<evidence type="ECO:0000256" key="4">
    <source>
        <dbReference type="SAM" id="Phobius"/>
    </source>
</evidence>
<dbReference type="InterPro" id="IPR029044">
    <property type="entry name" value="Nucleotide-diphossugar_trans"/>
</dbReference>
<feature type="transmembrane region" description="Helical" evidence="4">
    <location>
        <begin position="1028"/>
        <end position="1047"/>
    </location>
</feature>
<sequence>MRGIAGLLKTERQVFFDPSGRRGRRLTGIGAALAFTLVLLSFLFFLSLLAAPFLPAVGDLKTTRARTAILPDLPDHEDRLSRYLLQQAKQQLFREITKRRHQTSVGYRGETVVAAFYSVWRVAGLSSLNEAREDLTHLFPEWLHLNPSGTGFTTRDWDPTLNIKNLEVVRICREEKIKILPVINNAEGGEFRPERVSRLLGNPKNRTKLIAELRDFVMKEQFHGINIDFENLYRKDYDLLVLFMQELSAEFRKHDLLVTIDVELNRPEIPIRQLAEQADFVIPMAYDEHYSGGEPGPIASAPWLYNSLREFAEHVPPEKTVLGIACYAYDWPEHGPAEALSFQTALHRAREHLPENNRSSFIRFDPDALNPYFRYIDEDGKERTVWFLDASTAFNQMRVGREFGFRGTALWVLGAEDPAIWHVLRKPESESPDGIDVVRFPHRVEYEGDGEILYVASMPADGHRTITMDPNTSLITDVRYEDFPSSYVIKRSGYREKFVALTFDDGPHPKYTKKILDLLKFYGVKGTFFVIGQNAERYPDLIQRAYAEGHLIGNHTFTHPNMSRVNEQRARLELNTTQRSIQSLLKRSTVLFRPPYHADAEPETSEEVDPLLIASDLGYVTVGELIDPQDWNLYRKLKTGETVPRSSADLLESILYQLGRKKGNVILLHDGGGERRITVETLAILIPLLKERGYTFGTVADLLDQRRDDLMPALRDQDRMIIGYDRFVFEVLFFGELILGGLFILAVVLGIGRVLIVLLLALLALIRDLRHPSPIMTAATGPTVTVLVAAYNEGKVIARTMESIMKSRYAIKELIVIDDGSTDDTLSVARQALARIEGPKSKKRRIRILHQENAGKSAALNHGIEYATGDVLVCLDADTIAAPDAIGRLVAHFADERVGGVAGNIKVGNRSNLLTKWQAIEYITSQNLDRRAGDLINAVTVIPGALGAWRASAVRDAGGFVTDTLAEDMDLTWRLRRAGYRMVNEGDAIGYTEVPDTYRSFIKQRMRWSFGSLQCLYKHRSALFRYGWFGRFALPSLWIFQFLFQVIAPLVDIQILFLAARFLNAYIASGLHQQDWQPLHAATADLLQFGFLYLLLFAVELLGAVIAFRLDRERLRALWSLPLQRILYRQILYLVIYHSLWKALSGMKQSWNKLQRRGNVQAA</sequence>
<dbReference type="GO" id="GO:0005975">
    <property type="term" value="P:carbohydrate metabolic process"/>
    <property type="evidence" value="ECO:0007669"/>
    <property type="project" value="InterPro"/>
</dbReference>
<dbReference type="CDD" id="cd10962">
    <property type="entry name" value="CE4_GT2-like"/>
    <property type="match status" value="1"/>
</dbReference>
<proteinExistence type="inferred from homology"/>
<keyword evidence="4" id="KW-1133">Transmembrane helix</keyword>
<dbReference type="InterPro" id="IPR002509">
    <property type="entry name" value="NODB_dom"/>
</dbReference>
<comment type="caution">
    <text evidence="7">The sequence shown here is derived from an EMBL/GenBank/DDBJ whole genome shotgun (WGS) entry which is preliminary data.</text>
</comment>
<dbReference type="PANTHER" id="PTHR43630">
    <property type="entry name" value="POLY-BETA-1,6-N-ACETYL-D-GLUCOSAMINE SYNTHASE"/>
    <property type="match status" value="1"/>
</dbReference>
<dbReference type="GO" id="GO:0016810">
    <property type="term" value="F:hydrolase activity, acting on carbon-nitrogen (but not peptide) bonds"/>
    <property type="evidence" value="ECO:0007669"/>
    <property type="project" value="InterPro"/>
</dbReference>
<evidence type="ECO:0000259" key="6">
    <source>
        <dbReference type="PROSITE" id="PS51910"/>
    </source>
</evidence>
<keyword evidence="3 7" id="KW-0808">Transferase</keyword>
<feature type="transmembrane region" description="Helical" evidence="4">
    <location>
        <begin position="1091"/>
        <end position="1110"/>
    </location>
</feature>
<dbReference type="SUPFAM" id="SSF88713">
    <property type="entry name" value="Glycoside hydrolase/deacetylase"/>
    <property type="match status" value="1"/>
</dbReference>
<dbReference type="SMART" id="SM00636">
    <property type="entry name" value="Glyco_18"/>
    <property type="match status" value="1"/>
</dbReference>
<dbReference type="GO" id="GO:0008061">
    <property type="term" value="F:chitin binding"/>
    <property type="evidence" value="ECO:0007669"/>
    <property type="project" value="InterPro"/>
</dbReference>
<evidence type="ECO:0000313" key="8">
    <source>
        <dbReference type="Proteomes" id="UP000460298"/>
    </source>
</evidence>